<dbReference type="PANTHER" id="PTHR24365:SF541">
    <property type="entry name" value="PROTEIN TOLL-RELATED"/>
    <property type="match status" value="1"/>
</dbReference>
<proteinExistence type="inferred from homology"/>
<dbReference type="PANTHER" id="PTHR24365">
    <property type="entry name" value="TOLL-LIKE RECEPTOR"/>
    <property type="match status" value="1"/>
</dbReference>
<keyword evidence="5 12" id="KW-0732">Signal</keyword>
<keyword evidence="9" id="KW-0675">Receptor</keyword>
<dbReference type="SMART" id="SM00082">
    <property type="entry name" value="LRRCT"/>
    <property type="match status" value="2"/>
</dbReference>
<keyword evidence="15" id="KW-1185">Reference proteome</keyword>
<dbReference type="GO" id="GO:0005886">
    <property type="term" value="C:plasma membrane"/>
    <property type="evidence" value="ECO:0007669"/>
    <property type="project" value="TreeGrafter"/>
</dbReference>
<organism evidence="14 15">
    <name type="scientific">Patella caerulea</name>
    <name type="common">Rayed Mediterranean limpet</name>
    <dbReference type="NCBI Taxonomy" id="87958"/>
    <lineage>
        <taxon>Eukaryota</taxon>
        <taxon>Metazoa</taxon>
        <taxon>Spiralia</taxon>
        <taxon>Lophotrochozoa</taxon>
        <taxon>Mollusca</taxon>
        <taxon>Gastropoda</taxon>
        <taxon>Patellogastropoda</taxon>
        <taxon>Patelloidea</taxon>
        <taxon>Patellidae</taxon>
        <taxon>Patella</taxon>
    </lineage>
</organism>
<keyword evidence="3" id="KW-0433">Leucine-rich repeat</keyword>
<evidence type="ECO:0000313" key="14">
    <source>
        <dbReference type="EMBL" id="KAK6185622.1"/>
    </source>
</evidence>
<dbReference type="Pfam" id="PF00560">
    <property type="entry name" value="LRR_1"/>
    <property type="match status" value="1"/>
</dbReference>
<evidence type="ECO:0000256" key="5">
    <source>
        <dbReference type="ARBA" id="ARBA00022729"/>
    </source>
</evidence>
<evidence type="ECO:0000256" key="11">
    <source>
        <dbReference type="SAM" id="Phobius"/>
    </source>
</evidence>
<dbReference type="GO" id="GO:0007165">
    <property type="term" value="P:signal transduction"/>
    <property type="evidence" value="ECO:0007669"/>
    <property type="project" value="InterPro"/>
</dbReference>
<evidence type="ECO:0000256" key="4">
    <source>
        <dbReference type="ARBA" id="ARBA00022692"/>
    </source>
</evidence>
<evidence type="ECO:0000256" key="2">
    <source>
        <dbReference type="ARBA" id="ARBA00009634"/>
    </source>
</evidence>
<keyword evidence="4 11" id="KW-0812">Transmembrane</keyword>
<dbReference type="InterPro" id="IPR000157">
    <property type="entry name" value="TIR_dom"/>
</dbReference>
<reference evidence="14 15" key="1">
    <citation type="submission" date="2024-01" db="EMBL/GenBank/DDBJ databases">
        <title>The genome of the rayed Mediterranean limpet Patella caerulea (Linnaeus, 1758).</title>
        <authorList>
            <person name="Anh-Thu Weber A."/>
            <person name="Halstead-Nussloch G."/>
        </authorList>
    </citation>
    <scope>NUCLEOTIDE SEQUENCE [LARGE SCALE GENOMIC DNA]</scope>
    <source>
        <strain evidence="14">AATW-2023a</strain>
        <tissue evidence="14">Whole specimen</tissue>
    </source>
</reference>
<evidence type="ECO:0000256" key="9">
    <source>
        <dbReference type="ARBA" id="ARBA00023170"/>
    </source>
</evidence>
<dbReference type="InterPro" id="IPR003591">
    <property type="entry name" value="Leu-rich_rpt_typical-subtyp"/>
</dbReference>
<dbReference type="Gene3D" id="3.40.50.10140">
    <property type="entry name" value="Toll/interleukin-1 receptor homology (TIR) domain"/>
    <property type="match status" value="1"/>
</dbReference>
<accession>A0AAN8PU87</accession>
<dbReference type="EMBL" id="JAZGQO010000006">
    <property type="protein sequence ID" value="KAK6185622.1"/>
    <property type="molecule type" value="Genomic_DNA"/>
</dbReference>
<dbReference type="SUPFAM" id="SSF52058">
    <property type="entry name" value="L domain-like"/>
    <property type="match status" value="2"/>
</dbReference>
<evidence type="ECO:0000256" key="6">
    <source>
        <dbReference type="ARBA" id="ARBA00022737"/>
    </source>
</evidence>
<feature type="domain" description="TIR" evidence="13">
    <location>
        <begin position="666"/>
        <end position="801"/>
    </location>
</feature>
<evidence type="ECO:0000313" key="15">
    <source>
        <dbReference type="Proteomes" id="UP001347796"/>
    </source>
</evidence>
<feature type="chain" id="PRO_5043044558" description="TIR domain-containing protein" evidence="12">
    <location>
        <begin position="25"/>
        <end position="804"/>
    </location>
</feature>
<evidence type="ECO:0000256" key="12">
    <source>
        <dbReference type="SAM" id="SignalP"/>
    </source>
</evidence>
<evidence type="ECO:0000256" key="7">
    <source>
        <dbReference type="ARBA" id="ARBA00022989"/>
    </source>
</evidence>
<keyword evidence="10" id="KW-0325">Glycoprotein</keyword>
<dbReference type="PRINTS" id="PR01537">
    <property type="entry name" value="INTRLKN1R1F"/>
</dbReference>
<dbReference type="GO" id="GO:0038023">
    <property type="term" value="F:signaling receptor activity"/>
    <property type="evidence" value="ECO:0007669"/>
    <property type="project" value="TreeGrafter"/>
</dbReference>
<protein>
    <recommendedName>
        <fullName evidence="13">TIR domain-containing protein</fullName>
    </recommendedName>
</protein>
<dbReference type="InterPro" id="IPR000483">
    <property type="entry name" value="Cys-rich_flank_reg_C"/>
</dbReference>
<dbReference type="Proteomes" id="UP001347796">
    <property type="component" value="Unassembled WGS sequence"/>
</dbReference>
<keyword evidence="7 11" id="KW-1133">Transmembrane helix</keyword>
<comment type="similarity">
    <text evidence="2">Belongs to the Toll-like receptor family.</text>
</comment>
<dbReference type="InterPro" id="IPR035897">
    <property type="entry name" value="Toll_tir_struct_dom_sf"/>
</dbReference>
<dbReference type="Pfam" id="PF13855">
    <property type="entry name" value="LRR_8"/>
    <property type="match status" value="1"/>
</dbReference>
<dbReference type="InterPro" id="IPR001611">
    <property type="entry name" value="Leu-rich_rpt"/>
</dbReference>
<feature type="signal peptide" evidence="12">
    <location>
        <begin position="1"/>
        <end position="24"/>
    </location>
</feature>
<dbReference type="Gene3D" id="3.80.10.10">
    <property type="entry name" value="Ribonuclease Inhibitor"/>
    <property type="match status" value="3"/>
</dbReference>
<evidence type="ECO:0000256" key="3">
    <source>
        <dbReference type="ARBA" id="ARBA00022614"/>
    </source>
</evidence>
<evidence type="ECO:0000256" key="10">
    <source>
        <dbReference type="ARBA" id="ARBA00023180"/>
    </source>
</evidence>
<dbReference type="SMART" id="SM00255">
    <property type="entry name" value="TIR"/>
    <property type="match status" value="1"/>
</dbReference>
<feature type="transmembrane region" description="Helical" evidence="11">
    <location>
        <begin position="618"/>
        <end position="640"/>
    </location>
</feature>
<dbReference type="InterPro" id="IPR032675">
    <property type="entry name" value="LRR_dom_sf"/>
</dbReference>
<gene>
    <name evidence="14" type="ORF">SNE40_007816</name>
</gene>
<keyword evidence="8 11" id="KW-0472">Membrane</keyword>
<dbReference type="PROSITE" id="PS50104">
    <property type="entry name" value="TIR"/>
    <property type="match status" value="1"/>
</dbReference>
<evidence type="ECO:0000256" key="1">
    <source>
        <dbReference type="ARBA" id="ARBA00004479"/>
    </source>
</evidence>
<comment type="subcellular location">
    <subcellularLocation>
        <location evidence="1">Membrane</location>
        <topology evidence="1">Single-pass type I membrane protein</topology>
    </subcellularLocation>
</comment>
<dbReference type="SMART" id="SM00369">
    <property type="entry name" value="LRR_TYP"/>
    <property type="match status" value="6"/>
</dbReference>
<evidence type="ECO:0000256" key="8">
    <source>
        <dbReference type="ARBA" id="ARBA00023136"/>
    </source>
</evidence>
<comment type="caution">
    <text evidence="14">The sequence shown here is derived from an EMBL/GenBank/DDBJ whole genome shotgun (WGS) entry which is preliminary data.</text>
</comment>
<keyword evidence="6" id="KW-0677">Repeat</keyword>
<name>A0AAN8PU87_PATCE</name>
<dbReference type="SUPFAM" id="SSF52200">
    <property type="entry name" value="Toll/Interleukin receptor TIR domain"/>
    <property type="match status" value="1"/>
</dbReference>
<sequence>MMMSEGLSSFLVVVWVISQKSACGTDPFKLNVCPTECTCNGNKAIQIQCKLNISQFDITSKIGSFIASLPDEELVNSSIDIRCQDNMVVTWNNISSFQNVRSLRIENCAIDTQGSVLVFLSTFKINDILFKNINNGFINQINLRNLRTLTSLSIEYCNLTTVPEPVIPKDTSKLSQLSFSNNKIHTLACSLFKGYRCIVEKCVLDFSFNRLESIPLCACETPTVFYALRILNNQLSNISGLSCLKQHHIVLDENSLEELPAFEYGGTITVDADLNRIKTIRRETFKNLRMCGAVDLSYNLIEWIERHAFQGMTQLRNLILSNNKLKEFEVIHAPVGSMFNLRISLEKNQLEYPPYRKSNYEPPQLFETIAGRNPFICDCTVKTLIDRLKEEADIPTPATGPLTTTYSKLSQIFIDAWSYKCDSPKALIYRQLTKLNMSSECPIVKNCPFDCVCTKYLSTAITLVDCSSRALTQLPQHMPYNSIAIDLSNNSLASLDVRNYLIRTTGLNVSHNQISALDPGIVPLLVNVNYLDLRNNQLSNLPSSFEDTLFDNLTSIFLSGNVWKCSCENVWMSQWLNENNYSVYDGSLLQCLNDANETFTFHELNPDILQCSSKTTSLAILAITLGIVAIIVLAISLVVYKFRYETRVLFYTRFKVRFISEDVANKQFDAFISYSEQDREFVKTVVNKLENELPLKYKICIHDRDFTVGTPIAENISSAINKSSVVIFVVSNHFSESDWCSFEFQTSYQTMLVHKSPKLVIIKVDDLDEDKLDNDLRAYFRTKSFIDKNEGIFWDKLIYSLPPH</sequence>
<evidence type="ECO:0000259" key="13">
    <source>
        <dbReference type="PROSITE" id="PS50104"/>
    </source>
</evidence>
<dbReference type="AlphaFoldDB" id="A0AAN8PU87"/>
<dbReference type="Pfam" id="PF13676">
    <property type="entry name" value="TIR_2"/>
    <property type="match status" value="1"/>
</dbReference>